<dbReference type="PANTHER" id="PTHR48045">
    <property type="entry name" value="UDP-GLYCOSYLTRANSFERASE 72B1"/>
    <property type="match status" value="1"/>
</dbReference>
<protein>
    <submittedName>
        <fullName evidence="2">Uncharacterized protein</fullName>
    </submittedName>
</protein>
<dbReference type="OrthoDB" id="5835829at2759"/>
<evidence type="ECO:0000313" key="3">
    <source>
        <dbReference type="Proteomes" id="UP001141806"/>
    </source>
</evidence>
<organism evidence="2 3">
    <name type="scientific">Protea cynaroides</name>
    <dbReference type="NCBI Taxonomy" id="273540"/>
    <lineage>
        <taxon>Eukaryota</taxon>
        <taxon>Viridiplantae</taxon>
        <taxon>Streptophyta</taxon>
        <taxon>Embryophyta</taxon>
        <taxon>Tracheophyta</taxon>
        <taxon>Spermatophyta</taxon>
        <taxon>Magnoliopsida</taxon>
        <taxon>Proteales</taxon>
        <taxon>Proteaceae</taxon>
        <taxon>Protea</taxon>
    </lineage>
</organism>
<dbReference type="EMBL" id="JAMYWD010000011">
    <property type="protein sequence ID" value="KAJ4956359.1"/>
    <property type="molecule type" value="Genomic_DNA"/>
</dbReference>
<dbReference type="GO" id="GO:0008194">
    <property type="term" value="F:UDP-glycosyltransferase activity"/>
    <property type="evidence" value="ECO:0007669"/>
    <property type="project" value="InterPro"/>
</dbReference>
<dbReference type="Gene3D" id="3.40.50.2000">
    <property type="entry name" value="Glycogen Phosphorylase B"/>
    <property type="match status" value="1"/>
</dbReference>
<evidence type="ECO:0000256" key="1">
    <source>
        <dbReference type="ARBA" id="ARBA00022679"/>
    </source>
</evidence>
<keyword evidence="3" id="KW-1185">Reference proteome</keyword>
<dbReference type="SUPFAM" id="SSF53756">
    <property type="entry name" value="UDP-Glycosyltransferase/glycogen phosphorylase"/>
    <property type="match status" value="1"/>
</dbReference>
<proteinExistence type="predicted"/>
<dbReference type="AlphaFoldDB" id="A0A9Q0JXJ2"/>
<keyword evidence="1" id="KW-0808">Transferase</keyword>
<accession>A0A9Q0JXJ2</accession>
<dbReference type="Pfam" id="PF00201">
    <property type="entry name" value="UDPGT"/>
    <property type="match status" value="1"/>
</dbReference>
<dbReference type="InterPro" id="IPR002213">
    <property type="entry name" value="UDP_glucos_trans"/>
</dbReference>
<dbReference type="Proteomes" id="UP001141806">
    <property type="component" value="Unassembled WGS sequence"/>
</dbReference>
<name>A0A9Q0JXJ2_9MAGN</name>
<sequence>MARQVIGGNIGLGCDRDDVLTGGGIIVRGLVEVEVLCNPSIGCFVTHCGWNLTTKGLVAGVSMVMFPQWTDQPTNAKLIKDVCKTGLRLTLSEDGLVEGDELKWCVEMVMEEESGEEMRKNAKRWKELAREAMMDGGSSDKILQAFVDEVESLE</sequence>
<dbReference type="PANTHER" id="PTHR48045:SF34">
    <property type="entry name" value="ISOFLAVONE 7-O-GLUCOSYLTRANSFERASE 1-LIKE"/>
    <property type="match status" value="1"/>
</dbReference>
<comment type="caution">
    <text evidence="2">The sequence shown here is derived from an EMBL/GenBank/DDBJ whole genome shotgun (WGS) entry which is preliminary data.</text>
</comment>
<gene>
    <name evidence="2" type="ORF">NE237_013142</name>
</gene>
<evidence type="ECO:0000313" key="2">
    <source>
        <dbReference type="EMBL" id="KAJ4956359.1"/>
    </source>
</evidence>
<reference evidence="2" key="1">
    <citation type="journal article" date="2023" name="Plant J.">
        <title>The genome of the king protea, Protea cynaroides.</title>
        <authorList>
            <person name="Chang J."/>
            <person name="Duong T.A."/>
            <person name="Schoeman C."/>
            <person name="Ma X."/>
            <person name="Roodt D."/>
            <person name="Barker N."/>
            <person name="Li Z."/>
            <person name="Van de Peer Y."/>
            <person name="Mizrachi E."/>
        </authorList>
    </citation>
    <scope>NUCLEOTIDE SEQUENCE</scope>
    <source>
        <tissue evidence="2">Young leaves</tissue>
    </source>
</reference>